<dbReference type="Proteomes" id="UP001642409">
    <property type="component" value="Unassembled WGS sequence"/>
</dbReference>
<gene>
    <name evidence="1" type="ORF">HINF_LOCUS12930</name>
    <name evidence="2" type="ORF">HINF_LOCUS20707</name>
</gene>
<dbReference type="EMBL" id="CAXDID020000056">
    <property type="protein sequence ID" value="CAL6007589.1"/>
    <property type="molecule type" value="Genomic_DNA"/>
</dbReference>
<dbReference type="EMBL" id="CATOUU010000341">
    <property type="protein sequence ID" value="CAI9925285.1"/>
    <property type="molecule type" value="Genomic_DNA"/>
</dbReference>
<keyword evidence="3" id="KW-1185">Reference proteome</keyword>
<comment type="caution">
    <text evidence="1">The sequence shown here is derived from an EMBL/GenBank/DDBJ whole genome shotgun (WGS) entry which is preliminary data.</text>
</comment>
<evidence type="ECO:0000313" key="3">
    <source>
        <dbReference type="Proteomes" id="UP001642409"/>
    </source>
</evidence>
<dbReference type="AlphaFoldDB" id="A0AA86TR66"/>
<evidence type="ECO:0000313" key="1">
    <source>
        <dbReference type="EMBL" id="CAI9925285.1"/>
    </source>
</evidence>
<sequence>MMIRYLDITARFKNSALFDNNTTVYIYVELYMAICFYTDSFRYCGLQCGWREVKVEKCHGLLCAIVYTKYTINNSFDSSIKLQNVNTYKNKLYMTYGTSNDQS</sequence>
<name>A0AA86TR66_9EUKA</name>
<reference evidence="2 3" key="2">
    <citation type="submission" date="2024-07" db="EMBL/GenBank/DDBJ databases">
        <authorList>
            <person name="Akdeniz Z."/>
        </authorList>
    </citation>
    <scope>NUCLEOTIDE SEQUENCE [LARGE SCALE GENOMIC DNA]</scope>
</reference>
<accession>A0AA86TR66</accession>
<reference evidence="1" key="1">
    <citation type="submission" date="2023-06" db="EMBL/GenBank/DDBJ databases">
        <authorList>
            <person name="Kurt Z."/>
        </authorList>
    </citation>
    <scope>NUCLEOTIDE SEQUENCE</scope>
</reference>
<proteinExistence type="predicted"/>
<organism evidence="1">
    <name type="scientific">Hexamita inflata</name>
    <dbReference type="NCBI Taxonomy" id="28002"/>
    <lineage>
        <taxon>Eukaryota</taxon>
        <taxon>Metamonada</taxon>
        <taxon>Diplomonadida</taxon>
        <taxon>Hexamitidae</taxon>
        <taxon>Hexamitinae</taxon>
        <taxon>Hexamita</taxon>
    </lineage>
</organism>
<evidence type="ECO:0000313" key="2">
    <source>
        <dbReference type="EMBL" id="CAL6007589.1"/>
    </source>
</evidence>
<protein>
    <submittedName>
        <fullName evidence="2">Hypothetical_protein</fullName>
    </submittedName>
</protein>